<dbReference type="GO" id="GO:0005525">
    <property type="term" value="F:GTP binding"/>
    <property type="evidence" value="ECO:0007669"/>
    <property type="project" value="InterPro"/>
</dbReference>
<proteinExistence type="predicted"/>
<accession>A0AA43XIH8</accession>
<evidence type="ECO:0000313" key="4">
    <source>
        <dbReference type="Proteomes" id="UP000449710"/>
    </source>
</evidence>
<dbReference type="Pfam" id="PF07664">
    <property type="entry name" value="FeoB_C"/>
    <property type="match status" value="1"/>
</dbReference>
<protein>
    <submittedName>
        <fullName evidence="3">Ferrous iron transporter B</fullName>
    </submittedName>
</protein>
<feature type="transmembrane region" description="Helical" evidence="1">
    <location>
        <begin position="512"/>
        <end position="533"/>
    </location>
</feature>
<dbReference type="InterPro" id="IPR011642">
    <property type="entry name" value="Gate_dom"/>
</dbReference>
<feature type="transmembrane region" description="Helical" evidence="1">
    <location>
        <begin position="539"/>
        <end position="559"/>
    </location>
</feature>
<dbReference type="GO" id="GO:0015093">
    <property type="term" value="F:ferrous iron transmembrane transporter activity"/>
    <property type="evidence" value="ECO:0007669"/>
    <property type="project" value="InterPro"/>
</dbReference>
<evidence type="ECO:0000313" key="3">
    <source>
        <dbReference type="EMBL" id="NBG87460.1"/>
    </source>
</evidence>
<feature type="transmembrane region" description="Helical" evidence="1">
    <location>
        <begin position="248"/>
        <end position="268"/>
    </location>
</feature>
<dbReference type="SUPFAM" id="SSF52540">
    <property type="entry name" value="P-loop containing nucleoside triphosphate hydrolases"/>
    <property type="match status" value="1"/>
</dbReference>
<keyword evidence="1" id="KW-0812">Transmembrane</keyword>
<feature type="transmembrane region" description="Helical" evidence="1">
    <location>
        <begin position="319"/>
        <end position="341"/>
    </location>
</feature>
<keyword evidence="1" id="KW-0472">Membrane</keyword>
<keyword evidence="1" id="KW-1133">Transmembrane helix</keyword>
<comment type="caution">
    <text evidence="3">The sequence shown here is derived from an EMBL/GenBank/DDBJ whole genome shotgun (WGS) entry which is preliminary data.</text>
</comment>
<dbReference type="Proteomes" id="UP000449710">
    <property type="component" value="Unassembled WGS sequence"/>
</dbReference>
<reference evidence="3 4" key="1">
    <citation type="submission" date="2019-04" db="EMBL/GenBank/DDBJ databases">
        <title>Isachenkonia alkalipeptolytica gen. nov. sp. nov. a new anaerobic, alkiliphilic organothrophic bacterium capable to reduce synthesized ferrihydrite isolated from a soda lake.</title>
        <authorList>
            <person name="Toshchakov S.V."/>
            <person name="Zavarzina D.G."/>
            <person name="Zhilina T.N."/>
            <person name="Kostrikina N.A."/>
            <person name="Kublanov I.V."/>
        </authorList>
    </citation>
    <scope>NUCLEOTIDE SEQUENCE [LARGE SCALE GENOMIC DNA]</scope>
    <source>
        <strain evidence="3 4">Z-1701</strain>
    </source>
</reference>
<dbReference type="InterPro" id="IPR027417">
    <property type="entry name" value="P-loop_NTPase"/>
</dbReference>
<dbReference type="GO" id="GO:0005886">
    <property type="term" value="C:plasma membrane"/>
    <property type="evidence" value="ECO:0007669"/>
    <property type="project" value="TreeGrafter"/>
</dbReference>
<name>A0AA43XIH8_9CLOT</name>
<dbReference type="Pfam" id="PF02421">
    <property type="entry name" value="FeoB_N"/>
    <property type="match status" value="1"/>
</dbReference>
<dbReference type="InterPro" id="IPR030389">
    <property type="entry name" value="G_FEOB_dom"/>
</dbReference>
<evidence type="ECO:0000259" key="2">
    <source>
        <dbReference type="PROSITE" id="PS51711"/>
    </source>
</evidence>
<dbReference type="PROSITE" id="PS51711">
    <property type="entry name" value="G_FEOB"/>
    <property type="match status" value="1"/>
</dbReference>
<dbReference type="InterPro" id="IPR050860">
    <property type="entry name" value="FeoB_GTPase"/>
</dbReference>
<feature type="transmembrane region" description="Helical" evidence="1">
    <location>
        <begin position="208"/>
        <end position="228"/>
    </location>
</feature>
<sequence>MGNPNVGKSVVFSKLTGVEVLAANYTGTTVGYTKGKVRDLKQDGILIDVPGTYGLEATSEAEEVAVNFVKEGADAIICVLDATNLERNLNFALQLKKFDIPMIFVLNLVDVAEQQGVIIDAQALEEELEAPVIPTIAVRNVGLRDLLSAMGNVEKRQKEVCYTAEKELVEEEETRWKEIGRIVEKVQTLEEREPSLTEKLGYASMQPWPGIPLAILVLALVLGFVVGGGKAIRGALLLPFVYNIYEPAMTAFIGGFITEGTVVYNVLVGDYGVLIKIIEWPFALVLPYITLFYIALSTLEDSGYLPRIGVLMDGALRKIGVQGGSIVPFIMGYGCAIPAILGSKAATTHKERVIVASLVSLAVPCTAQTAAFFVLLGDESPWMLVGVYGLSILAMILGGAVLNRMLPGKVDPMLLEIPNLLKPDVKTVLQKIKIRVKHYLVEAQIPMALGILFAAIIAETGLIHGISDFLSPVVTGWLGLPGEAGLALMLGIVRRELAVLPLLDMSLSSLQIFTGATVALFYLPCLSVLAILIKEFKLKTGLAIAATTLIGAFLIGGVINQTVRFISGIL</sequence>
<dbReference type="AlphaFoldDB" id="A0AA43XIH8"/>
<evidence type="ECO:0000256" key="1">
    <source>
        <dbReference type="SAM" id="Phobius"/>
    </source>
</evidence>
<gene>
    <name evidence="3" type="ORF">ISALK_03010</name>
</gene>
<feature type="transmembrane region" description="Helical" evidence="1">
    <location>
        <begin position="353"/>
        <end position="376"/>
    </location>
</feature>
<feature type="transmembrane region" description="Helical" evidence="1">
    <location>
        <begin position="280"/>
        <end position="299"/>
    </location>
</feature>
<dbReference type="PANTHER" id="PTHR43185">
    <property type="entry name" value="FERROUS IRON TRANSPORT PROTEIN B"/>
    <property type="match status" value="1"/>
</dbReference>
<keyword evidence="4" id="KW-1185">Reference proteome</keyword>
<dbReference type="EMBL" id="SUMG01000002">
    <property type="protein sequence ID" value="NBG87460.1"/>
    <property type="molecule type" value="Genomic_DNA"/>
</dbReference>
<feature type="domain" description="FeoB-type G" evidence="2">
    <location>
        <begin position="1"/>
        <end position="156"/>
    </location>
</feature>
<dbReference type="Gene3D" id="3.40.50.300">
    <property type="entry name" value="P-loop containing nucleotide triphosphate hydrolases"/>
    <property type="match status" value="1"/>
</dbReference>
<organism evidence="3 4">
    <name type="scientific">Isachenkonia alkalipeptolytica</name>
    <dbReference type="NCBI Taxonomy" id="2565777"/>
    <lineage>
        <taxon>Bacteria</taxon>
        <taxon>Bacillati</taxon>
        <taxon>Bacillota</taxon>
        <taxon>Clostridia</taxon>
        <taxon>Eubacteriales</taxon>
        <taxon>Clostridiaceae</taxon>
        <taxon>Isachenkonia</taxon>
    </lineage>
</organism>
<dbReference type="PANTHER" id="PTHR43185:SF1">
    <property type="entry name" value="FE(2+) TRANSPORTER FEOB"/>
    <property type="match status" value="1"/>
</dbReference>
<dbReference type="Pfam" id="PF07670">
    <property type="entry name" value="Gate"/>
    <property type="match status" value="1"/>
</dbReference>
<feature type="transmembrane region" description="Helical" evidence="1">
    <location>
        <begin position="382"/>
        <end position="403"/>
    </location>
</feature>
<feature type="transmembrane region" description="Helical" evidence="1">
    <location>
        <begin position="439"/>
        <end position="457"/>
    </location>
</feature>
<dbReference type="InterPro" id="IPR011640">
    <property type="entry name" value="Fe2_transport_prot_B_C"/>
</dbReference>